<comment type="caution">
    <text evidence="1">The sequence shown here is derived from an EMBL/GenBank/DDBJ whole genome shotgun (WGS) entry which is preliminary data.</text>
</comment>
<evidence type="ECO:0000313" key="2">
    <source>
        <dbReference type="Proteomes" id="UP000295008"/>
    </source>
</evidence>
<dbReference type="InterPro" id="IPR003374">
    <property type="entry name" value="ApbE-like_sf"/>
</dbReference>
<keyword evidence="2" id="KW-1185">Reference proteome</keyword>
<evidence type="ECO:0000313" key="1">
    <source>
        <dbReference type="EMBL" id="TCL62960.1"/>
    </source>
</evidence>
<dbReference type="SUPFAM" id="SSF143631">
    <property type="entry name" value="ApbE-like"/>
    <property type="match status" value="1"/>
</dbReference>
<dbReference type="RefSeq" id="WP_132015431.1">
    <property type="nucleotide sequence ID" value="NZ_SLUN01000022.1"/>
</dbReference>
<dbReference type="AlphaFoldDB" id="A0A4R1RBF3"/>
<name>A0A4R1RBF3_HYDET</name>
<proteinExistence type="predicted"/>
<dbReference type="Gene3D" id="3.10.520.10">
    <property type="entry name" value="ApbE-like domains"/>
    <property type="match status" value="1"/>
</dbReference>
<dbReference type="Proteomes" id="UP000295008">
    <property type="component" value="Unassembled WGS sequence"/>
</dbReference>
<gene>
    <name evidence="1" type="ORF">EDC14_102213</name>
</gene>
<sequence length="248" mass="26934">MDKDPEYLKKTDVERDYRAYHAGDLIRSRVVIGESDLWILSDQAVEERVKKLLLELRRHLKEYIYHHPLFAKTLVPYPPDSTAYPIVQWMIDVSSRVQVGPMAAVAGAVAGMIAQDLPDISEFIIENGGDIFLRSSKERMIAVYAGNSPFSRRVGLKIAPCPKGLGVCTSAGTVGPSLSLGEADAAVIIAEDVALADAAATATANQIHRTTDLSRVIASVQQIPGLQGALLIKDDRMAAWGEINLVAI</sequence>
<protein>
    <submittedName>
        <fullName evidence="1">Uncharacterized protein</fullName>
    </submittedName>
</protein>
<reference evidence="1 2" key="1">
    <citation type="submission" date="2019-03" db="EMBL/GenBank/DDBJ databases">
        <title>Genomic Encyclopedia of Type Strains, Phase IV (KMG-IV): sequencing the most valuable type-strain genomes for metagenomic binning, comparative biology and taxonomic classification.</title>
        <authorList>
            <person name="Goeker M."/>
        </authorList>
    </citation>
    <scope>NUCLEOTIDE SEQUENCE [LARGE SCALE GENOMIC DNA]</scope>
    <source>
        <strain evidence="1 2">LX-B</strain>
    </source>
</reference>
<dbReference type="EMBL" id="SLUN01000022">
    <property type="protein sequence ID" value="TCL62960.1"/>
    <property type="molecule type" value="Genomic_DNA"/>
</dbReference>
<dbReference type="OrthoDB" id="9787842at2"/>
<accession>A0A4R1RBF3</accession>
<organism evidence="1 2">
    <name type="scientific">Hydrogenispora ethanolica</name>
    <dbReference type="NCBI Taxonomy" id="1082276"/>
    <lineage>
        <taxon>Bacteria</taxon>
        <taxon>Bacillati</taxon>
        <taxon>Bacillota</taxon>
        <taxon>Hydrogenispora</taxon>
    </lineage>
</organism>